<dbReference type="AlphaFoldDB" id="A0AAU9JAF9"/>
<proteinExistence type="predicted"/>
<dbReference type="Proteomes" id="UP001162131">
    <property type="component" value="Unassembled WGS sequence"/>
</dbReference>
<reference evidence="1" key="1">
    <citation type="submission" date="2021-09" db="EMBL/GenBank/DDBJ databases">
        <authorList>
            <consortium name="AG Swart"/>
            <person name="Singh M."/>
            <person name="Singh A."/>
            <person name="Seah K."/>
            <person name="Emmerich C."/>
        </authorList>
    </citation>
    <scope>NUCLEOTIDE SEQUENCE</scope>
    <source>
        <strain evidence="1">ATCC30299</strain>
    </source>
</reference>
<protein>
    <submittedName>
        <fullName evidence="1">Uncharacterized protein</fullName>
    </submittedName>
</protein>
<gene>
    <name evidence="1" type="ORF">BSTOLATCC_MIC33114</name>
</gene>
<dbReference type="EMBL" id="CAJZBQ010000033">
    <property type="protein sequence ID" value="CAG9323213.1"/>
    <property type="molecule type" value="Genomic_DNA"/>
</dbReference>
<comment type="caution">
    <text evidence="1">The sequence shown here is derived from an EMBL/GenBank/DDBJ whole genome shotgun (WGS) entry which is preliminary data.</text>
</comment>
<organism evidence="1 2">
    <name type="scientific">Blepharisma stoltei</name>
    <dbReference type="NCBI Taxonomy" id="1481888"/>
    <lineage>
        <taxon>Eukaryota</taxon>
        <taxon>Sar</taxon>
        <taxon>Alveolata</taxon>
        <taxon>Ciliophora</taxon>
        <taxon>Postciliodesmatophora</taxon>
        <taxon>Heterotrichea</taxon>
        <taxon>Heterotrichida</taxon>
        <taxon>Blepharismidae</taxon>
        <taxon>Blepharisma</taxon>
    </lineage>
</organism>
<sequence>MLVFDYQLKLLILAVVRLIPIKSPFCMFADSLMPEIVRELVEEMSQAWDEEFVFAGLQDSVEHFDC</sequence>
<keyword evidence="2" id="KW-1185">Reference proteome</keyword>
<name>A0AAU9JAF9_9CILI</name>
<evidence type="ECO:0000313" key="2">
    <source>
        <dbReference type="Proteomes" id="UP001162131"/>
    </source>
</evidence>
<accession>A0AAU9JAF9</accession>
<evidence type="ECO:0000313" key="1">
    <source>
        <dbReference type="EMBL" id="CAG9323213.1"/>
    </source>
</evidence>